<evidence type="ECO:0000313" key="2">
    <source>
        <dbReference type="Proteomes" id="UP001165186"/>
    </source>
</evidence>
<comment type="caution">
    <text evidence="1">The sequence shown here is derived from an EMBL/GenBank/DDBJ whole genome shotgun (WGS) entry which is preliminary data.</text>
</comment>
<name>A0ACB5SNN8_9PEZI</name>
<keyword evidence="2" id="KW-1185">Reference proteome</keyword>
<keyword evidence="1" id="KW-0689">Ribosomal protein</keyword>
<dbReference type="Proteomes" id="UP001165186">
    <property type="component" value="Unassembled WGS sequence"/>
</dbReference>
<proteinExistence type="predicted"/>
<evidence type="ECO:0000313" key="1">
    <source>
        <dbReference type="EMBL" id="GME49981.1"/>
    </source>
</evidence>
<sequence>MASTVCSIRIPPTPPACTRTPRRPRADKKGKRQALMRPSSRVTVKFLRVLQRHGYIGEDHRPGEIVVEIAGRFDECGRTSPRYGIQLRELERSANRVSPAPLSSLHRLAS</sequence>
<protein>
    <submittedName>
        <fullName evidence="1">40S ribosomal protein S15a</fullName>
    </submittedName>
</protein>
<gene>
    <name evidence="1" type="primary">g4996</name>
    <name evidence="1" type="ORF">NpPPO83_00004996</name>
</gene>
<accession>A0ACB5SNN8</accession>
<dbReference type="EMBL" id="BSXG01000160">
    <property type="protein sequence ID" value="GME49981.1"/>
    <property type="molecule type" value="Genomic_DNA"/>
</dbReference>
<keyword evidence="1" id="KW-0687">Ribonucleoprotein</keyword>
<reference evidence="1" key="1">
    <citation type="submission" date="2024-09" db="EMBL/GenBank/DDBJ databases">
        <title>Draft Genome Sequences of Neofusicoccum parvum.</title>
        <authorList>
            <person name="Ashida A."/>
            <person name="Camagna M."/>
            <person name="Tanaka A."/>
            <person name="Takemoto D."/>
        </authorList>
    </citation>
    <scope>NUCLEOTIDE SEQUENCE</scope>
    <source>
        <strain evidence="1">PPO83</strain>
    </source>
</reference>
<organism evidence="1 2">
    <name type="scientific">Neofusicoccum parvum</name>
    <dbReference type="NCBI Taxonomy" id="310453"/>
    <lineage>
        <taxon>Eukaryota</taxon>
        <taxon>Fungi</taxon>
        <taxon>Dikarya</taxon>
        <taxon>Ascomycota</taxon>
        <taxon>Pezizomycotina</taxon>
        <taxon>Dothideomycetes</taxon>
        <taxon>Dothideomycetes incertae sedis</taxon>
        <taxon>Botryosphaeriales</taxon>
        <taxon>Botryosphaeriaceae</taxon>
        <taxon>Neofusicoccum</taxon>
    </lineage>
</organism>